<dbReference type="InterPro" id="IPR010730">
    <property type="entry name" value="HET"/>
</dbReference>
<dbReference type="EMBL" id="CAOQHR010000004">
    <property type="protein sequence ID" value="CAI6333809.1"/>
    <property type="molecule type" value="Genomic_DNA"/>
</dbReference>
<comment type="caution">
    <text evidence="5">The sequence shown here is derived from an EMBL/GenBank/DDBJ whole genome shotgun (WGS) entry which is preliminary data.</text>
</comment>
<dbReference type="SUPFAM" id="SSF52540">
    <property type="entry name" value="P-loop containing nucleoside triphosphate hydrolases"/>
    <property type="match status" value="1"/>
</dbReference>
<dbReference type="Proteomes" id="UP001152607">
    <property type="component" value="Unassembled WGS sequence"/>
</dbReference>
<evidence type="ECO:0000256" key="2">
    <source>
        <dbReference type="SAM" id="MobiDB-lite"/>
    </source>
</evidence>
<gene>
    <name evidence="5" type="ORF">PDIGIT_LOCUS6858</name>
</gene>
<evidence type="ECO:0000259" key="3">
    <source>
        <dbReference type="Pfam" id="PF06985"/>
    </source>
</evidence>
<proteinExistence type="predicted"/>
<sequence length="1277" mass="143494">MNQGSASIPAYFNTTHKLPLDVSEQLFYPTFLQTEFLAWLDPRKSWQLHIHGGPGRGKSTLAAVFSRYLREYTKLPVATLYIEQITQTSGLGICAEDVMHMVTGQLLPAIPSPRPQVPQRDSNENSLQPLQDALTHLSSQSSIAFIIIDGLDYLPSPVQSSLETLLQGLHNVKILATRRSPFLDSRSECFWACDSCTEGDVIDPLNLYWECELCASLSDQIPDYAEPQTRWNLCYECHNKGIVCPVQGHENSLIEPYRYVNLLVRTLSLSELIKQDLYLQTGVSTAANAVDQDEIYSPIQNIMYGNINHAKLRLDHDRELLSMQNDKNDRLPSTIVAYFDTELERIEPNDPSLRALVMIALAATVPRDHLPPNDDDSNIDEIEEVLARCDGAVTDTDMTSQWPNLMRALRAARGLIYLADRDVHCYDVDFAKYVAEDCSRDLIEAYQQLDVIQKAIAAECSEADAMFAESETTANLDIAGDYRPYHSSLNAQFSSLDDGLYLPGNENFTSTSSPPPTISRGTSADSDNSASISISSVFSRTSTISSVSPPDEVDDFVEDKTPSNTLESEEISRSKTICTYCTENILESNSLQGLHRKDSIQSTSYTSSQCLFCSTIYESESIDPAGKQEENASSIPTICNWSLRTRGRISNHGDTHSIIFQESSSQAPAKRFHMLMEQDVCRVARVDDLGNSTHPRNTGEQIRTWISACDHTHPYCVQIDPEPYTPKRLVDIDTGSRDMIRVVNTAKHGIRGPYATLSHCWGKTRFLVLLPDNEALLMGKGISTSELALNFRESIEVARSIGMKYIWIDSLCIMQGPRGDFVEQGQFMHKVYRSSYCNIVAADSADSEGGLFRERNPSDIVPATYEADDESRFEKGTWRILDENLWNKELLGSPIYTRAWVFQERMLSPRLLHFTKSQIFWDCSTLSACEAIPKGLPHAVDRHAVVDRHWRGRLNETVDDPNSPPLIGPNADSLENFWKTALLRYTKCNLTDQKDKRVAIWSVAKLVRDALQRKGPGEEYGGGLWARNLHEQLAWRAASPFKNARLDKLQSGSPSWSWASVKGPIHVQDRLVNERDYVVESHQGEHIAFRVKTGSRDKEPELQGTGSIDMNCYLGRSAIVKNNSFLTHRLTLGEEVSDTIHVFLDETPELENLQSMECHFVILAASLDRHHKITQTSYSGIGLVLVSLDAYKMQQQAKLTALETLRAEGQRTGVVDEELDNWYEACSVWNQELLARCESLDVSEPHFRRIGALQFSGMSANTWAQISDPGRSKFWLD</sequence>
<evidence type="ECO:0000313" key="5">
    <source>
        <dbReference type="EMBL" id="CAI6333809.1"/>
    </source>
</evidence>
<dbReference type="Pfam" id="PF06985">
    <property type="entry name" value="HET"/>
    <property type="match status" value="1"/>
</dbReference>
<evidence type="ECO:0000313" key="6">
    <source>
        <dbReference type="Proteomes" id="UP001152607"/>
    </source>
</evidence>
<organism evidence="5 6">
    <name type="scientific">Periconia digitata</name>
    <dbReference type="NCBI Taxonomy" id="1303443"/>
    <lineage>
        <taxon>Eukaryota</taxon>
        <taxon>Fungi</taxon>
        <taxon>Dikarya</taxon>
        <taxon>Ascomycota</taxon>
        <taxon>Pezizomycotina</taxon>
        <taxon>Dothideomycetes</taxon>
        <taxon>Pleosporomycetidae</taxon>
        <taxon>Pleosporales</taxon>
        <taxon>Massarineae</taxon>
        <taxon>Periconiaceae</taxon>
        <taxon>Periconia</taxon>
    </lineage>
</organism>
<name>A0A9W4UED4_9PLEO</name>
<dbReference type="AlphaFoldDB" id="A0A9W4UED4"/>
<keyword evidence="6" id="KW-1185">Reference proteome</keyword>
<dbReference type="OrthoDB" id="5362512at2759"/>
<evidence type="ECO:0000256" key="1">
    <source>
        <dbReference type="ARBA" id="ARBA00022737"/>
    </source>
</evidence>
<keyword evidence="1" id="KW-0677">Repeat</keyword>
<feature type="domain" description="Heterokaryon incompatibility" evidence="3">
    <location>
        <begin position="754"/>
        <end position="904"/>
    </location>
</feature>
<evidence type="ECO:0000259" key="4">
    <source>
        <dbReference type="Pfam" id="PF24883"/>
    </source>
</evidence>
<dbReference type="PANTHER" id="PTHR33112:SF10">
    <property type="entry name" value="TOL"/>
    <property type="match status" value="1"/>
</dbReference>
<dbReference type="Pfam" id="PF24883">
    <property type="entry name" value="NPHP3_N"/>
    <property type="match status" value="1"/>
</dbReference>
<dbReference type="Gene3D" id="3.40.50.300">
    <property type="entry name" value="P-loop containing nucleotide triphosphate hydrolases"/>
    <property type="match status" value="1"/>
</dbReference>
<protein>
    <recommendedName>
        <fullName evidence="7">Heterokaryon incompatibility domain-containing protein</fullName>
    </recommendedName>
</protein>
<accession>A0A9W4UED4</accession>
<evidence type="ECO:0008006" key="7">
    <source>
        <dbReference type="Google" id="ProtNLM"/>
    </source>
</evidence>
<dbReference type="InterPro" id="IPR056884">
    <property type="entry name" value="NPHP3-like_N"/>
</dbReference>
<feature type="region of interest" description="Disordered" evidence="2">
    <location>
        <begin position="505"/>
        <end position="528"/>
    </location>
</feature>
<feature type="region of interest" description="Disordered" evidence="2">
    <location>
        <begin position="543"/>
        <end position="568"/>
    </location>
</feature>
<reference evidence="5" key="1">
    <citation type="submission" date="2023-01" db="EMBL/GenBank/DDBJ databases">
        <authorList>
            <person name="Van Ghelder C."/>
            <person name="Rancurel C."/>
        </authorList>
    </citation>
    <scope>NUCLEOTIDE SEQUENCE</scope>
    <source>
        <strain evidence="5">CNCM I-4278</strain>
    </source>
</reference>
<dbReference type="InterPro" id="IPR027417">
    <property type="entry name" value="P-loop_NTPase"/>
</dbReference>
<dbReference type="PANTHER" id="PTHR33112">
    <property type="entry name" value="DOMAIN PROTEIN, PUTATIVE-RELATED"/>
    <property type="match status" value="1"/>
</dbReference>
<feature type="domain" description="Nephrocystin 3-like N-terminal" evidence="4">
    <location>
        <begin position="33"/>
        <end position="177"/>
    </location>
</feature>